<sequence length="367" mass="41333">MESIEYTRLLENIRRLIDEGAEPGAPILIEMETDLRAIGLLLVQQAGIVAAPTVSTVAAHSPTGFNNASKVPLSRRLQLDLQRGEHVGETDDAYISSDKLFEDLYADITAVRLSKTFGPSSFMEMSNLPTVYKEIFGYFSLPYNVKPAEINTKLANMEGFRLFTLQQSGVNLTFLQRQGPEFQQMRQNLNHLLGQNAAAPAPKICYILVTLACIKYNQITGSLLDGLFKELTGQDFGVRKIATEKGVQQLSSKALCEMAKTWLLKLCMFLYDRDDIRSSLDMAAGCYKEYRARCPDGGDINTAETYDKIAVEMLERDKLNRQLVLGIRPDDLRKLCIRLPFMMTDKLRSEIIERLKLSLDILLDRAE</sequence>
<dbReference type="AlphaFoldDB" id="A0A9W8GW09"/>
<proteinExistence type="predicted"/>
<name>A0A9W8GW09_9FUNG</name>
<dbReference type="Proteomes" id="UP001140011">
    <property type="component" value="Unassembled WGS sequence"/>
</dbReference>
<dbReference type="EMBL" id="JANBUH010000399">
    <property type="protein sequence ID" value="KAJ2751451.1"/>
    <property type="molecule type" value="Genomic_DNA"/>
</dbReference>
<accession>A0A9W8GW09</accession>
<organism evidence="1 2">
    <name type="scientific">Coemansia pectinata</name>
    <dbReference type="NCBI Taxonomy" id="1052879"/>
    <lineage>
        <taxon>Eukaryota</taxon>
        <taxon>Fungi</taxon>
        <taxon>Fungi incertae sedis</taxon>
        <taxon>Zoopagomycota</taxon>
        <taxon>Kickxellomycotina</taxon>
        <taxon>Kickxellomycetes</taxon>
        <taxon>Kickxellales</taxon>
        <taxon>Kickxellaceae</taxon>
        <taxon>Coemansia</taxon>
    </lineage>
</organism>
<reference evidence="1" key="1">
    <citation type="submission" date="2022-07" db="EMBL/GenBank/DDBJ databases">
        <title>Phylogenomic reconstructions and comparative analyses of Kickxellomycotina fungi.</title>
        <authorList>
            <person name="Reynolds N.K."/>
            <person name="Stajich J.E."/>
            <person name="Barry K."/>
            <person name="Grigoriev I.V."/>
            <person name="Crous P."/>
            <person name="Smith M.E."/>
        </authorList>
    </citation>
    <scope>NUCLEOTIDE SEQUENCE</scope>
    <source>
        <strain evidence="1">BCRC 34297</strain>
    </source>
</reference>
<comment type="caution">
    <text evidence="1">The sequence shown here is derived from an EMBL/GenBank/DDBJ whole genome shotgun (WGS) entry which is preliminary data.</text>
</comment>
<gene>
    <name evidence="1" type="ORF">GGI19_004474</name>
</gene>
<keyword evidence="2" id="KW-1185">Reference proteome</keyword>
<dbReference type="OrthoDB" id="5572445at2759"/>
<evidence type="ECO:0000313" key="2">
    <source>
        <dbReference type="Proteomes" id="UP001140011"/>
    </source>
</evidence>
<evidence type="ECO:0000313" key="1">
    <source>
        <dbReference type="EMBL" id="KAJ2751451.1"/>
    </source>
</evidence>
<protein>
    <submittedName>
        <fullName evidence="1">Uncharacterized protein</fullName>
    </submittedName>
</protein>